<accession>A0A2X3AVC6</accession>
<dbReference type="RefSeq" id="WP_004011101.1">
    <property type="nucleotide sequence ID" value="NZ_CAMUDJ010000007.1"/>
</dbReference>
<name>A0A2X3AVC6_9ACTO</name>
<evidence type="ECO:0000313" key="3">
    <source>
        <dbReference type="EMBL" id="SQB65390.1"/>
    </source>
</evidence>
<dbReference type="Pfam" id="PF00561">
    <property type="entry name" value="Abhydrolase_1"/>
    <property type="match status" value="1"/>
</dbReference>
<dbReference type="InterPro" id="IPR000073">
    <property type="entry name" value="AB_hydrolase_1"/>
</dbReference>
<dbReference type="Gene3D" id="3.40.50.1820">
    <property type="entry name" value="alpha/beta hydrolase"/>
    <property type="match status" value="1"/>
</dbReference>
<dbReference type="PANTHER" id="PTHR43433:SF1">
    <property type="entry name" value="BLL5160 PROTEIN"/>
    <property type="match status" value="1"/>
</dbReference>
<proteinExistence type="predicted"/>
<dbReference type="PANTHER" id="PTHR43433">
    <property type="entry name" value="HYDROLASE, ALPHA/BETA FOLD FAMILY PROTEIN"/>
    <property type="match status" value="1"/>
</dbReference>
<gene>
    <name evidence="2" type="ORF">HHJ67_04535</name>
    <name evidence="3" type="ORF">NCTC11820_01484</name>
</gene>
<evidence type="ECO:0000259" key="1">
    <source>
        <dbReference type="Pfam" id="PF00561"/>
    </source>
</evidence>
<dbReference type="EMBL" id="JABCUI010000002">
    <property type="protein sequence ID" value="NMW87017.1"/>
    <property type="molecule type" value="Genomic_DNA"/>
</dbReference>
<protein>
    <submittedName>
        <fullName evidence="2">Alpha/beta hydrolase</fullName>
    </submittedName>
    <submittedName>
        <fullName evidence="3">Arylesterase</fullName>
        <ecNumber evidence="3">3.1.1.2</ecNumber>
    </submittedName>
</protein>
<dbReference type="Proteomes" id="UP000250245">
    <property type="component" value="Unassembled WGS sequence"/>
</dbReference>
<dbReference type="PRINTS" id="PR00111">
    <property type="entry name" value="ABHYDROLASE"/>
</dbReference>
<dbReference type="AlphaFoldDB" id="A0A2X3AVC6"/>
<keyword evidence="3" id="KW-0378">Hydrolase</keyword>
<dbReference type="EC" id="3.1.1.2" evidence="3"/>
<dbReference type="InterPro" id="IPR050471">
    <property type="entry name" value="AB_hydrolase"/>
</dbReference>
<sequence>MLNMIARDIIPGPIGPTVVLLHAFPMDHQMWLPTADRLGGVPLLMVDAPGFGQTPPMMDTPSLDVFADEIVANLGKFGIERIIPVGNSLGGCVALAILERHPDVVAGLGLIGTRADADTVSEKADRFENLITMLAGDRASLLTPQIESQFTASTRRSRPEVVSQAVQWSEEASNEGISWAQRAMAARPDRIALLESFDKPVLVMRGEEDPVISPECAAATAQAARTEVVEVHETSHLVPIENPGAVSRRLMALYPQCM</sequence>
<dbReference type="SUPFAM" id="SSF53474">
    <property type="entry name" value="alpha/beta-Hydrolases"/>
    <property type="match status" value="1"/>
</dbReference>
<evidence type="ECO:0000313" key="5">
    <source>
        <dbReference type="Proteomes" id="UP000553981"/>
    </source>
</evidence>
<dbReference type="Proteomes" id="UP000553981">
    <property type="component" value="Unassembled WGS sequence"/>
</dbReference>
<dbReference type="EMBL" id="UASJ01000001">
    <property type="protein sequence ID" value="SQB65390.1"/>
    <property type="molecule type" value="Genomic_DNA"/>
</dbReference>
<dbReference type="GeneID" id="55565240"/>
<evidence type="ECO:0000313" key="2">
    <source>
        <dbReference type="EMBL" id="NMW87017.1"/>
    </source>
</evidence>
<dbReference type="InterPro" id="IPR029058">
    <property type="entry name" value="AB_hydrolase_fold"/>
</dbReference>
<dbReference type="OMA" id="ESYLMHD"/>
<organism evidence="3 4">
    <name type="scientific">Mobiluncus curtisii</name>
    <dbReference type="NCBI Taxonomy" id="2051"/>
    <lineage>
        <taxon>Bacteria</taxon>
        <taxon>Bacillati</taxon>
        <taxon>Actinomycetota</taxon>
        <taxon>Actinomycetes</taxon>
        <taxon>Actinomycetales</taxon>
        <taxon>Actinomycetaceae</taxon>
        <taxon>Mobiluncus</taxon>
    </lineage>
</organism>
<reference evidence="2 5" key="2">
    <citation type="submission" date="2020-04" db="EMBL/GenBank/DDBJ databases">
        <title>Antimicrobial susceptibility and clonality of vaginal-derived multi-drug resistant Mobiluncus isolates in China.</title>
        <authorList>
            <person name="Zhang X."/>
        </authorList>
    </citation>
    <scope>NUCLEOTIDE SEQUENCE [LARGE SCALE GENOMIC DNA]</scope>
    <source>
        <strain evidence="2 5">19</strain>
    </source>
</reference>
<dbReference type="GO" id="GO:0004064">
    <property type="term" value="F:arylesterase activity"/>
    <property type="evidence" value="ECO:0007669"/>
    <property type="project" value="UniProtKB-EC"/>
</dbReference>
<feature type="domain" description="AB hydrolase-1" evidence="1">
    <location>
        <begin position="16"/>
        <end position="243"/>
    </location>
</feature>
<reference evidence="3 4" key="1">
    <citation type="submission" date="2018-06" db="EMBL/GenBank/DDBJ databases">
        <authorList>
            <consortium name="Pathogen Informatics"/>
            <person name="Doyle S."/>
        </authorList>
    </citation>
    <scope>NUCLEOTIDE SEQUENCE [LARGE SCALE GENOMIC DNA]</scope>
    <source>
        <strain evidence="3 4">NCTC11820</strain>
    </source>
</reference>
<evidence type="ECO:0000313" key="4">
    <source>
        <dbReference type="Proteomes" id="UP000250245"/>
    </source>
</evidence>